<evidence type="ECO:0000256" key="2">
    <source>
        <dbReference type="ARBA" id="ARBA00022729"/>
    </source>
</evidence>
<dbReference type="InterPro" id="IPR029044">
    <property type="entry name" value="Nucleotide-diphossugar_trans"/>
</dbReference>
<keyword evidence="2" id="KW-0732">Signal</keyword>
<dbReference type="AlphaFoldDB" id="A0A6M1RNX4"/>
<organism evidence="5 6">
    <name type="scientific">Limisphaera ngatamarikiensis</name>
    <dbReference type="NCBI Taxonomy" id="1324935"/>
    <lineage>
        <taxon>Bacteria</taxon>
        <taxon>Pseudomonadati</taxon>
        <taxon>Verrucomicrobiota</taxon>
        <taxon>Verrucomicrobiia</taxon>
        <taxon>Limisphaerales</taxon>
        <taxon>Limisphaeraceae</taxon>
        <taxon>Limisphaera</taxon>
    </lineage>
</organism>
<dbReference type="EMBL" id="JAAKYA010000052">
    <property type="protein sequence ID" value="NGO39259.1"/>
    <property type="molecule type" value="Genomic_DNA"/>
</dbReference>
<dbReference type="CDD" id="cd00761">
    <property type="entry name" value="Glyco_tranf_GTA_type"/>
    <property type="match status" value="1"/>
</dbReference>
<feature type="region of interest" description="Disordered" evidence="3">
    <location>
        <begin position="620"/>
        <end position="639"/>
    </location>
</feature>
<dbReference type="Pfam" id="PF00535">
    <property type="entry name" value="Glycos_transf_2"/>
    <property type="match status" value="1"/>
</dbReference>
<evidence type="ECO:0000256" key="3">
    <source>
        <dbReference type="SAM" id="MobiDB-lite"/>
    </source>
</evidence>
<accession>A0A6M1RNX4</accession>
<dbReference type="Pfam" id="PF01522">
    <property type="entry name" value="Polysacc_deac_1"/>
    <property type="match status" value="1"/>
</dbReference>
<dbReference type="Proteomes" id="UP000477311">
    <property type="component" value="Unassembled WGS sequence"/>
</dbReference>
<dbReference type="InterPro" id="IPR051398">
    <property type="entry name" value="Polysacch_Deacetylase"/>
</dbReference>
<dbReference type="PANTHER" id="PTHR34216:SF3">
    <property type="entry name" value="POLY-BETA-1,6-N-ACETYL-D-GLUCOSAMINE N-DEACETYLASE"/>
    <property type="match status" value="1"/>
</dbReference>
<dbReference type="InterPro" id="IPR002509">
    <property type="entry name" value="NODB_dom"/>
</dbReference>
<comment type="caution">
    <text evidence="5">The sequence shown here is derived from an EMBL/GenBank/DDBJ whole genome shotgun (WGS) entry which is preliminary data.</text>
</comment>
<sequence length="639" mass="71980">MRWDRLITILLHRLRRTSRAPRGDRVLPILMYHSISDDPEPGVPPYYRLCTSPSRFAEQMDWLATHGYRGVTLSEGLAWLKGDDTETKDAAGGDGTRPVAITFDDGFQDFYTSAWPVLRRYGFGATMYLATAFVGDERKPFRPRGASGVPGAAGRPCLTWAEVRELADGGIEMGAHTVWHPELPQLSAAEREKEMRTSKEEIEARLGRPVRSFAHPYAFPREQPDYVRWFGGALRRIGYAHAVTTRVGRARPDADPFTLPRLPATTPTTPNSWLRSWRVPTIGSAPCRLWSDDCAGAGPAGGGRPQVSRQRLRIHPVQNRGRMSDYVVITPVRNEAGRFGRTIESMVRQTRRPARWVIVDDGSTDGTADLADAAAGQHGWIRVLHRPDRGRRLPGTGVMEAFHEGCLLVADLSWDFLVKLDGDLAFGPDYFARCLEHFERDPRLGIGGGLICRRVQGRLVPEVLDDPAFHVRGATKIYRRACWEQIGGLVRWPGWDTVDELKANMLGWRTRTFPELPVEQLKDTGSGDGRWPNWVKNGVANYVACYHPLFMLAKCLRRSFRRPLLLAGIALGWGYLSGYLRRLPRVEEPAFRHYVWRQQWNHLLARPSLWSERLRLHDDGPPPPELSSGAASKSTLTAH</sequence>
<comment type="subcellular location">
    <subcellularLocation>
        <location evidence="1">Secreted</location>
    </subcellularLocation>
</comment>
<dbReference type="SUPFAM" id="SSF53448">
    <property type="entry name" value="Nucleotide-diphospho-sugar transferases"/>
    <property type="match status" value="1"/>
</dbReference>
<dbReference type="CDD" id="cd10918">
    <property type="entry name" value="CE4_NodB_like_5s_6s"/>
    <property type="match status" value="1"/>
</dbReference>
<proteinExistence type="predicted"/>
<dbReference type="InterPro" id="IPR001173">
    <property type="entry name" value="Glyco_trans_2-like"/>
</dbReference>
<reference evidence="5 6" key="1">
    <citation type="submission" date="2020-02" db="EMBL/GenBank/DDBJ databases">
        <title>Draft genome sequence of Limisphaera ngatamarikiensis NGM72.4T, a thermophilic Verrucomicrobia grouped in subdivision 3.</title>
        <authorList>
            <person name="Carere C.R."/>
            <person name="Steen J."/>
            <person name="Hugenholtz P."/>
            <person name="Stott M.B."/>
        </authorList>
    </citation>
    <scope>NUCLEOTIDE SEQUENCE [LARGE SCALE GENOMIC DNA]</scope>
    <source>
        <strain evidence="5 6">NGM72.4</strain>
    </source>
</reference>
<dbReference type="GO" id="GO:0005576">
    <property type="term" value="C:extracellular region"/>
    <property type="evidence" value="ECO:0007669"/>
    <property type="project" value="UniProtKB-SubCell"/>
</dbReference>
<protein>
    <submittedName>
        <fullName evidence="5">Polysaccharide deacetylase family protein</fullName>
    </submittedName>
</protein>
<dbReference type="RefSeq" id="WP_165107178.1">
    <property type="nucleotide sequence ID" value="NZ_JAAKYA010000052.1"/>
</dbReference>
<evidence type="ECO:0000313" key="6">
    <source>
        <dbReference type="Proteomes" id="UP000477311"/>
    </source>
</evidence>
<dbReference type="PROSITE" id="PS51677">
    <property type="entry name" value="NODB"/>
    <property type="match status" value="1"/>
</dbReference>
<dbReference type="GO" id="GO:0016810">
    <property type="term" value="F:hydrolase activity, acting on carbon-nitrogen (but not peptide) bonds"/>
    <property type="evidence" value="ECO:0007669"/>
    <property type="project" value="InterPro"/>
</dbReference>
<dbReference type="Gene3D" id="3.20.20.370">
    <property type="entry name" value="Glycoside hydrolase/deacetylase"/>
    <property type="match status" value="1"/>
</dbReference>
<evidence type="ECO:0000313" key="5">
    <source>
        <dbReference type="EMBL" id="NGO39259.1"/>
    </source>
</evidence>
<name>A0A6M1RNX4_9BACT</name>
<feature type="compositionally biased region" description="Polar residues" evidence="3">
    <location>
        <begin position="629"/>
        <end position="639"/>
    </location>
</feature>
<evidence type="ECO:0000256" key="1">
    <source>
        <dbReference type="ARBA" id="ARBA00004613"/>
    </source>
</evidence>
<dbReference type="SUPFAM" id="SSF88713">
    <property type="entry name" value="Glycoside hydrolase/deacetylase"/>
    <property type="match status" value="1"/>
</dbReference>
<dbReference type="PANTHER" id="PTHR34216">
    <property type="match status" value="1"/>
</dbReference>
<dbReference type="InterPro" id="IPR011330">
    <property type="entry name" value="Glyco_hydro/deAcase_b/a-brl"/>
</dbReference>
<dbReference type="GO" id="GO:0005975">
    <property type="term" value="P:carbohydrate metabolic process"/>
    <property type="evidence" value="ECO:0007669"/>
    <property type="project" value="InterPro"/>
</dbReference>
<gene>
    <name evidence="5" type="ORF">G4L39_07585</name>
</gene>
<dbReference type="Gene3D" id="3.90.550.10">
    <property type="entry name" value="Spore Coat Polysaccharide Biosynthesis Protein SpsA, Chain A"/>
    <property type="match status" value="1"/>
</dbReference>
<evidence type="ECO:0000259" key="4">
    <source>
        <dbReference type="PROSITE" id="PS51677"/>
    </source>
</evidence>
<feature type="domain" description="NodB homology" evidence="4">
    <location>
        <begin position="97"/>
        <end position="229"/>
    </location>
</feature>
<keyword evidence="6" id="KW-1185">Reference proteome</keyword>